<evidence type="ECO:0000313" key="1">
    <source>
        <dbReference type="EMBL" id="MDC0683851.1"/>
    </source>
</evidence>
<sequence length="57" mass="6504">MIIPRAAADGIRRQLASQGMTASVLFPDLTGVGLELRAKLRDELEEELQDRRRRRVE</sequence>
<organism evidence="1 2">
    <name type="scientific">Sorangium atrum</name>
    <dbReference type="NCBI Taxonomy" id="2995308"/>
    <lineage>
        <taxon>Bacteria</taxon>
        <taxon>Pseudomonadati</taxon>
        <taxon>Myxococcota</taxon>
        <taxon>Polyangia</taxon>
        <taxon>Polyangiales</taxon>
        <taxon>Polyangiaceae</taxon>
        <taxon>Sorangium</taxon>
    </lineage>
</organism>
<dbReference type="EMBL" id="JAQNDK010000005">
    <property type="protein sequence ID" value="MDC0683851.1"/>
    <property type="molecule type" value="Genomic_DNA"/>
</dbReference>
<keyword evidence="2" id="KW-1185">Reference proteome</keyword>
<proteinExistence type="predicted"/>
<comment type="caution">
    <text evidence="1">The sequence shown here is derived from an EMBL/GenBank/DDBJ whole genome shotgun (WGS) entry which is preliminary data.</text>
</comment>
<name>A0ABT5CBP1_9BACT</name>
<accession>A0ABT5CBP1</accession>
<protein>
    <submittedName>
        <fullName evidence="1">Uncharacterized protein</fullName>
    </submittedName>
</protein>
<gene>
    <name evidence="1" type="ORF">POL72_39365</name>
</gene>
<dbReference type="RefSeq" id="WP_272102004.1">
    <property type="nucleotide sequence ID" value="NZ_JAQNDK010000005.1"/>
</dbReference>
<dbReference type="Proteomes" id="UP001217485">
    <property type="component" value="Unassembled WGS sequence"/>
</dbReference>
<reference evidence="1 2" key="1">
    <citation type="submission" date="2023-01" db="EMBL/GenBank/DDBJ databases">
        <title>Minimal conservation of predation-associated metabolite biosynthetic gene clusters underscores biosynthetic potential of Myxococcota including descriptions for ten novel species: Archangium lansinium sp. nov., Myxococcus landrumus sp. nov., Nannocystis bai.</title>
        <authorList>
            <person name="Ahearne A."/>
            <person name="Stevens C."/>
            <person name="Dowd S."/>
        </authorList>
    </citation>
    <scope>NUCLEOTIDE SEQUENCE [LARGE SCALE GENOMIC DNA]</scope>
    <source>
        <strain evidence="1 2">WIWO2</strain>
    </source>
</reference>
<evidence type="ECO:0000313" key="2">
    <source>
        <dbReference type="Proteomes" id="UP001217485"/>
    </source>
</evidence>